<proteinExistence type="predicted"/>
<sequence length="412" mass="45487">MIRDTFSHRLGRRAQRRACASPKTKPLPSATSDSPPERRVYHDSDLGFPPLWIASAGILTFDHAHHRIHHVPRPTPSGTTGHAPSVRVDGVALKTKVPTAHRFDSHDPDIIHDFLTNAYGIEMTLRAAGSYRFRHHRVDAGHFWLETVEHSTRLEIEVGRVGALVIGQVVSGQIDRTCARVSGRFGPGDVFLAAAPGLPYSVRWLPGKVRLCVLNLSVLTKVTGGAPPDRVGTIQFIGLAPASPALAQLWRNTTSYVNHVVLGNPYAYQQPLVIANAARMLAASALAVFPNTTAGWPTTTDRRDATNATLRRATAFIDEYADRDIEAADIAAAAQVSLRALQLAFRRHLDTTPMTHLRRVRLDRAHRDLLQADPRQETVSAIAFRWGFLSHSRFTARYHAIYGFPPSRTLHA</sequence>
<reference evidence="6 7" key="1">
    <citation type="submission" date="2018-01" db="EMBL/GenBank/DDBJ databases">
        <title>Draft genome sequence of Jishengella sp. NA12.</title>
        <authorList>
            <person name="Sahin N."/>
            <person name="Ay H."/>
            <person name="Saygin H."/>
        </authorList>
    </citation>
    <scope>NUCLEOTIDE SEQUENCE [LARGE SCALE GENOMIC DNA]</scope>
    <source>
        <strain evidence="6 7">NA12</strain>
    </source>
</reference>
<feature type="domain" description="HTH araC/xylS-type" evidence="5">
    <location>
        <begin position="311"/>
        <end position="412"/>
    </location>
</feature>
<dbReference type="SMART" id="SM00342">
    <property type="entry name" value="HTH_ARAC"/>
    <property type="match status" value="1"/>
</dbReference>
<evidence type="ECO:0000313" key="7">
    <source>
        <dbReference type="Proteomes" id="UP000248924"/>
    </source>
</evidence>
<dbReference type="Pfam" id="PF12833">
    <property type="entry name" value="HTH_18"/>
    <property type="match status" value="1"/>
</dbReference>
<organism evidence="6 7">
    <name type="scientific">Micromonospora craterilacus</name>
    <dbReference type="NCBI Taxonomy" id="1655439"/>
    <lineage>
        <taxon>Bacteria</taxon>
        <taxon>Bacillati</taxon>
        <taxon>Actinomycetota</taxon>
        <taxon>Actinomycetes</taxon>
        <taxon>Micromonosporales</taxon>
        <taxon>Micromonosporaceae</taxon>
        <taxon>Micromonospora</taxon>
    </lineage>
</organism>
<feature type="region of interest" description="Disordered" evidence="4">
    <location>
        <begin position="1"/>
        <end position="40"/>
    </location>
</feature>
<keyword evidence="1" id="KW-0805">Transcription regulation</keyword>
<keyword evidence="2" id="KW-0238">DNA-binding</keyword>
<name>A0A2W2EGF8_9ACTN</name>
<dbReference type="PROSITE" id="PS01124">
    <property type="entry name" value="HTH_ARAC_FAMILY_2"/>
    <property type="match status" value="1"/>
</dbReference>
<dbReference type="InterPro" id="IPR050204">
    <property type="entry name" value="AraC_XylS_family_regulators"/>
</dbReference>
<dbReference type="GO" id="GO:0003700">
    <property type="term" value="F:DNA-binding transcription factor activity"/>
    <property type="evidence" value="ECO:0007669"/>
    <property type="project" value="InterPro"/>
</dbReference>
<dbReference type="InterPro" id="IPR018060">
    <property type="entry name" value="HTH_AraC"/>
</dbReference>
<evidence type="ECO:0000256" key="2">
    <source>
        <dbReference type="ARBA" id="ARBA00023125"/>
    </source>
</evidence>
<evidence type="ECO:0000313" key="6">
    <source>
        <dbReference type="EMBL" id="PZG23402.1"/>
    </source>
</evidence>
<keyword evidence="3" id="KW-0804">Transcription</keyword>
<keyword evidence="7" id="KW-1185">Reference proteome</keyword>
<dbReference type="Gene3D" id="1.10.10.60">
    <property type="entry name" value="Homeodomain-like"/>
    <property type="match status" value="1"/>
</dbReference>
<evidence type="ECO:0000259" key="5">
    <source>
        <dbReference type="PROSITE" id="PS01124"/>
    </source>
</evidence>
<protein>
    <submittedName>
        <fullName evidence="6">AraC family transcriptional regulator</fullName>
    </submittedName>
</protein>
<comment type="caution">
    <text evidence="6">The sequence shown here is derived from an EMBL/GenBank/DDBJ whole genome shotgun (WGS) entry which is preliminary data.</text>
</comment>
<evidence type="ECO:0000256" key="3">
    <source>
        <dbReference type="ARBA" id="ARBA00023163"/>
    </source>
</evidence>
<dbReference type="PANTHER" id="PTHR46796">
    <property type="entry name" value="HTH-TYPE TRANSCRIPTIONAL ACTIVATOR RHAS-RELATED"/>
    <property type="match status" value="1"/>
</dbReference>
<gene>
    <name evidence="6" type="ORF">C1I95_03530</name>
</gene>
<dbReference type="EMBL" id="POTY01000010">
    <property type="protein sequence ID" value="PZG23402.1"/>
    <property type="molecule type" value="Genomic_DNA"/>
</dbReference>
<dbReference type="AlphaFoldDB" id="A0A2W2EGF8"/>
<evidence type="ECO:0000256" key="4">
    <source>
        <dbReference type="SAM" id="MobiDB-lite"/>
    </source>
</evidence>
<dbReference type="PANTHER" id="PTHR46796:SF12">
    <property type="entry name" value="HTH-TYPE DNA-BINDING TRANSCRIPTIONAL ACTIVATOR EUTR"/>
    <property type="match status" value="1"/>
</dbReference>
<dbReference type="Proteomes" id="UP000248924">
    <property type="component" value="Unassembled WGS sequence"/>
</dbReference>
<dbReference type="GO" id="GO:0043565">
    <property type="term" value="F:sequence-specific DNA binding"/>
    <property type="evidence" value="ECO:0007669"/>
    <property type="project" value="InterPro"/>
</dbReference>
<accession>A0A2W2EGF8</accession>
<evidence type="ECO:0000256" key="1">
    <source>
        <dbReference type="ARBA" id="ARBA00023015"/>
    </source>
</evidence>